<sequence>MPVTTAISSTHDIRLYYRTYDCTIATWKSTTNAGKQSTYCMATAWKPGVRGVVRVKHGVRGPPDSDVFHAAISGDLDWLRFSLKRSLSTTQLDKQGLTVLHVAGLHGRLECMKLLLESESVDVNASCPHGRRPIHMVLTSQNRPNSHACLIALLQHGALPNVATDTGLTPLHLAATEGLLECTETLVRAGADTSARENRGHTPLDLARIWCHRRIARFLKNCMWQNEKKREMEQCRALLKLRQDLFSMHQSFQGRQKVVREKQVEDNVTAWASKKGLALRWPQPMATGNHAHTCHLSQDQGPLSQKNKALLEQHPVASPREAWNISPNPSKPPRASVYRPQGVCLSSQPERHPSDPDLRHSVTLRRACRDGRPQYTAKWDDSPQPVPDLPWDVLQRGLFPSAFPSRITSPSHFKPNHVLDLPHLSCSPGPNASPWTEVVMHLAEELQPGHY</sequence>
<dbReference type="PANTHER" id="PTHR24160">
    <property type="entry name" value="ANKYRIN REPEAT DOMAIN-CONTAINING PROTEIN 53"/>
    <property type="match status" value="1"/>
</dbReference>
<dbReference type="InterPro" id="IPR002110">
    <property type="entry name" value="Ankyrin_rpt"/>
</dbReference>
<dbReference type="SUPFAM" id="SSF48403">
    <property type="entry name" value="Ankyrin repeat"/>
    <property type="match status" value="1"/>
</dbReference>
<dbReference type="EMBL" id="JAGEUA010000007">
    <property type="protein sequence ID" value="KAL0970148.1"/>
    <property type="molecule type" value="Genomic_DNA"/>
</dbReference>
<name>A0ABD0WJJ2_UMBPY</name>
<dbReference type="InterPro" id="IPR042335">
    <property type="entry name" value="ANKRD53"/>
</dbReference>
<protein>
    <submittedName>
        <fullName evidence="3">Uncharacterized protein</fullName>
    </submittedName>
</protein>
<dbReference type="SMART" id="SM00248">
    <property type="entry name" value="ANK"/>
    <property type="match status" value="4"/>
</dbReference>
<dbReference type="PROSITE" id="PS50088">
    <property type="entry name" value="ANK_REPEAT"/>
    <property type="match status" value="1"/>
</dbReference>
<keyword evidence="1" id="KW-0040">ANK repeat</keyword>
<dbReference type="Proteomes" id="UP001557470">
    <property type="component" value="Unassembled WGS sequence"/>
</dbReference>
<comment type="caution">
    <text evidence="3">The sequence shown here is derived from an EMBL/GenBank/DDBJ whole genome shotgun (WGS) entry which is preliminary data.</text>
</comment>
<feature type="region of interest" description="Disordered" evidence="2">
    <location>
        <begin position="316"/>
        <end position="339"/>
    </location>
</feature>
<organism evidence="3 4">
    <name type="scientific">Umbra pygmaea</name>
    <name type="common">Eastern mudminnow</name>
    <dbReference type="NCBI Taxonomy" id="75934"/>
    <lineage>
        <taxon>Eukaryota</taxon>
        <taxon>Metazoa</taxon>
        <taxon>Chordata</taxon>
        <taxon>Craniata</taxon>
        <taxon>Vertebrata</taxon>
        <taxon>Euteleostomi</taxon>
        <taxon>Actinopterygii</taxon>
        <taxon>Neopterygii</taxon>
        <taxon>Teleostei</taxon>
        <taxon>Protacanthopterygii</taxon>
        <taxon>Esociformes</taxon>
        <taxon>Umbridae</taxon>
        <taxon>Umbra</taxon>
    </lineage>
</organism>
<dbReference type="Pfam" id="PF12796">
    <property type="entry name" value="Ank_2"/>
    <property type="match status" value="1"/>
</dbReference>
<evidence type="ECO:0000256" key="1">
    <source>
        <dbReference type="PROSITE-ProRule" id="PRU00023"/>
    </source>
</evidence>
<dbReference type="AlphaFoldDB" id="A0ABD0WJJ2"/>
<evidence type="ECO:0000313" key="3">
    <source>
        <dbReference type="EMBL" id="KAL0970148.1"/>
    </source>
</evidence>
<accession>A0ABD0WJJ2</accession>
<proteinExistence type="predicted"/>
<dbReference type="Gene3D" id="1.25.40.20">
    <property type="entry name" value="Ankyrin repeat-containing domain"/>
    <property type="match status" value="1"/>
</dbReference>
<keyword evidence="4" id="KW-1185">Reference proteome</keyword>
<gene>
    <name evidence="3" type="ORF">UPYG_G00237800</name>
</gene>
<dbReference type="Pfam" id="PF13637">
    <property type="entry name" value="Ank_4"/>
    <property type="match status" value="1"/>
</dbReference>
<feature type="repeat" description="ANK" evidence="1">
    <location>
        <begin position="166"/>
        <end position="198"/>
    </location>
</feature>
<dbReference type="PROSITE" id="PS50297">
    <property type="entry name" value="ANK_REP_REGION"/>
    <property type="match status" value="1"/>
</dbReference>
<dbReference type="InterPro" id="IPR036770">
    <property type="entry name" value="Ankyrin_rpt-contain_sf"/>
</dbReference>
<dbReference type="PANTHER" id="PTHR24160:SF1">
    <property type="entry name" value="ANKYRIN REPEAT DOMAIN-CONTAINING PROTEIN 53"/>
    <property type="match status" value="1"/>
</dbReference>
<evidence type="ECO:0000313" key="4">
    <source>
        <dbReference type="Proteomes" id="UP001557470"/>
    </source>
</evidence>
<reference evidence="3 4" key="1">
    <citation type="submission" date="2024-06" db="EMBL/GenBank/DDBJ databases">
        <authorList>
            <person name="Pan Q."/>
            <person name="Wen M."/>
            <person name="Jouanno E."/>
            <person name="Zahm M."/>
            <person name="Klopp C."/>
            <person name="Cabau C."/>
            <person name="Louis A."/>
            <person name="Berthelot C."/>
            <person name="Parey E."/>
            <person name="Roest Crollius H."/>
            <person name="Montfort J."/>
            <person name="Robinson-Rechavi M."/>
            <person name="Bouchez O."/>
            <person name="Lampietro C."/>
            <person name="Lopez Roques C."/>
            <person name="Donnadieu C."/>
            <person name="Postlethwait J."/>
            <person name="Bobe J."/>
            <person name="Verreycken H."/>
            <person name="Guiguen Y."/>
        </authorList>
    </citation>
    <scope>NUCLEOTIDE SEQUENCE [LARGE SCALE GENOMIC DNA]</scope>
    <source>
        <strain evidence="3">Up_M1</strain>
        <tissue evidence="3">Testis</tissue>
    </source>
</reference>
<evidence type="ECO:0000256" key="2">
    <source>
        <dbReference type="SAM" id="MobiDB-lite"/>
    </source>
</evidence>